<dbReference type="Proteomes" id="UP000516428">
    <property type="component" value="Chromosome"/>
</dbReference>
<evidence type="ECO:0000256" key="1">
    <source>
        <dbReference type="SAM" id="MobiDB-lite"/>
    </source>
</evidence>
<dbReference type="RefSeq" id="WP_188336277.1">
    <property type="nucleotide sequence ID" value="NZ_CP061281.1"/>
</dbReference>
<proteinExistence type="predicted"/>
<dbReference type="KEGG" id="sxn:IAG42_07680"/>
<sequence>MRRITTAALAAAGCVAAALGTAPAAGAAPHDAPRVHHVDCQAPGGLPETGTAKTPWRSLAAVNGQRLRPGDSVVLKRGTRCAGTLAPAGAGRAGAPVRIGAYGDPAAAKPVVDGNGAVDAVLLRNTEWIELSDLDITNAANPGTKRRGVRVLLDDYGTGTHYRITNLTIHDVLGDDTKDANGSEGILFAATGTRVPSRFDDVRVENNRLDHIDRGGIRVSSTWSQRPGISDYKPGGPAWTPSTRVVVRGNTLSDLGGDGIVMTVTDGALVEHNTLRGFQRRSAGYNAGMWPYNADGTVFQYNDTSGGETTRDGMAYDVDEGTNGTVFQYNYSHDNAGGFFLVCTADGALSDAVIRFNVSQNDHFRGIETCRGTFSDVRFLHNTIYMGDGVSQTVVNENTTNRHEIAFVDNVVQKAGAGTANFNLRSGGVTLSHNALYGVGSVPDNPGGTGADPQLTAPGTATGLADAAAAYTPRPGSPVIGAGVPHPDAGPRDFAGNPVAAQGPVSVGALNAG</sequence>
<reference evidence="4 5" key="1">
    <citation type="submission" date="2020-09" db="EMBL/GenBank/DDBJ databases">
        <title>A novel species.</title>
        <authorList>
            <person name="Gao J."/>
        </authorList>
    </citation>
    <scope>NUCLEOTIDE SEQUENCE [LARGE SCALE GENOMIC DNA]</scope>
    <source>
        <strain evidence="4 5">CRXT-Y-14</strain>
    </source>
</reference>
<dbReference type="Gene3D" id="2.160.20.10">
    <property type="entry name" value="Single-stranded right-handed beta-helix, Pectin lyase-like"/>
    <property type="match status" value="1"/>
</dbReference>
<dbReference type="EMBL" id="CP061281">
    <property type="protein sequence ID" value="QNS03523.1"/>
    <property type="molecule type" value="Genomic_DNA"/>
</dbReference>
<evidence type="ECO:0000256" key="2">
    <source>
        <dbReference type="SAM" id="SignalP"/>
    </source>
</evidence>
<dbReference type="SMART" id="SM00710">
    <property type="entry name" value="PbH1"/>
    <property type="match status" value="6"/>
</dbReference>
<keyword evidence="5" id="KW-1185">Reference proteome</keyword>
<feature type="region of interest" description="Disordered" evidence="1">
    <location>
        <begin position="476"/>
        <end position="513"/>
    </location>
</feature>
<keyword evidence="2" id="KW-0732">Signal</keyword>
<evidence type="ECO:0000313" key="4">
    <source>
        <dbReference type="EMBL" id="QNS03523.1"/>
    </source>
</evidence>
<dbReference type="InterPro" id="IPR039448">
    <property type="entry name" value="Beta_helix"/>
</dbReference>
<protein>
    <submittedName>
        <fullName evidence="4">Right-handed parallel beta-helix repeat-containing protein</fullName>
    </submittedName>
</protein>
<dbReference type="InterPro" id="IPR012334">
    <property type="entry name" value="Pectin_lyas_fold"/>
</dbReference>
<evidence type="ECO:0000313" key="5">
    <source>
        <dbReference type="Proteomes" id="UP000516428"/>
    </source>
</evidence>
<accession>A0A7H1B468</accession>
<feature type="domain" description="Right handed beta helix" evidence="3">
    <location>
        <begin position="204"/>
        <end position="368"/>
    </location>
</feature>
<dbReference type="InterPro" id="IPR006626">
    <property type="entry name" value="PbH1"/>
</dbReference>
<name>A0A7H1B468_9ACTN</name>
<dbReference type="AlphaFoldDB" id="A0A7H1B468"/>
<dbReference type="InterPro" id="IPR011050">
    <property type="entry name" value="Pectin_lyase_fold/virulence"/>
</dbReference>
<dbReference type="Pfam" id="PF13229">
    <property type="entry name" value="Beta_helix"/>
    <property type="match status" value="1"/>
</dbReference>
<feature type="signal peptide" evidence="2">
    <location>
        <begin position="1"/>
        <end position="27"/>
    </location>
</feature>
<organism evidence="4 5">
    <name type="scientific">Streptomyces xanthii</name>
    <dbReference type="NCBI Taxonomy" id="2768069"/>
    <lineage>
        <taxon>Bacteria</taxon>
        <taxon>Bacillati</taxon>
        <taxon>Actinomycetota</taxon>
        <taxon>Actinomycetes</taxon>
        <taxon>Kitasatosporales</taxon>
        <taxon>Streptomycetaceae</taxon>
        <taxon>Streptomyces</taxon>
    </lineage>
</organism>
<gene>
    <name evidence="4" type="ORF">IAG42_07680</name>
</gene>
<dbReference type="SUPFAM" id="SSF51126">
    <property type="entry name" value="Pectin lyase-like"/>
    <property type="match status" value="1"/>
</dbReference>
<evidence type="ECO:0000259" key="3">
    <source>
        <dbReference type="Pfam" id="PF13229"/>
    </source>
</evidence>
<feature type="chain" id="PRO_5028828194" evidence="2">
    <location>
        <begin position="28"/>
        <end position="513"/>
    </location>
</feature>